<dbReference type="PANTHER" id="PTHR33383">
    <property type="entry name" value="MEMBRANE PROTEIN INSERTION EFFICIENCY FACTOR-RELATED"/>
    <property type="match status" value="1"/>
</dbReference>
<dbReference type="SMART" id="SM01234">
    <property type="entry name" value="Haemolytic"/>
    <property type="match status" value="1"/>
</dbReference>
<comment type="caution">
    <text evidence="2">The sequence shown here is derived from an EMBL/GenBank/DDBJ whole genome shotgun (WGS) entry which is preliminary data.</text>
</comment>
<protein>
    <recommendedName>
        <fullName evidence="1">Putative membrane protein insertion efficiency factor</fullName>
    </recommendedName>
</protein>
<evidence type="ECO:0000313" key="2">
    <source>
        <dbReference type="EMBL" id="MBB4616759.1"/>
    </source>
</evidence>
<keyword evidence="1" id="KW-1003">Cell membrane</keyword>
<dbReference type="Pfam" id="PF01809">
    <property type="entry name" value="YidD"/>
    <property type="match status" value="1"/>
</dbReference>
<accession>A0A7W7EX75</accession>
<dbReference type="EMBL" id="JACHNY010000001">
    <property type="protein sequence ID" value="MBB4616759.1"/>
    <property type="molecule type" value="Genomic_DNA"/>
</dbReference>
<dbReference type="Proteomes" id="UP000574769">
    <property type="component" value="Unassembled WGS sequence"/>
</dbReference>
<keyword evidence="1" id="KW-0472">Membrane</keyword>
<reference evidence="2 3" key="1">
    <citation type="submission" date="2020-08" db="EMBL/GenBank/DDBJ databases">
        <title>Genomic Encyclopedia of Type Strains, Phase IV (KMG-IV): sequencing the most valuable type-strain genomes for metagenomic binning, comparative biology and taxonomic classification.</title>
        <authorList>
            <person name="Goeker M."/>
        </authorList>
    </citation>
    <scope>NUCLEOTIDE SEQUENCE [LARGE SCALE GENOMIC DNA]</scope>
    <source>
        <strain evidence="2 3">DSM 15867</strain>
    </source>
</reference>
<name>A0A7W7EX75_9SPHN</name>
<keyword evidence="3" id="KW-1185">Reference proteome</keyword>
<dbReference type="NCBIfam" id="TIGR00278">
    <property type="entry name" value="membrane protein insertion efficiency factor YidD"/>
    <property type="match status" value="1"/>
</dbReference>
<sequence>MSAPADDSPASADDRPPRWPARLLILLARGWQIGPSAVMPPSCRYDPSCSAYAITALRRYGALKGGWLAARRIARCHPWGGFGPDPVP</sequence>
<comment type="function">
    <text evidence="1">Could be involved in insertion of integral membrane proteins into the membrane.</text>
</comment>
<proteinExistence type="inferred from homology"/>
<dbReference type="InterPro" id="IPR002696">
    <property type="entry name" value="Membr_insert_effic_factor_YidD"/>
</dbReference>
<dbReference type="HAMAP" id="MF_00386">
    <property type="entry name" value="UPF0161_YidD"/>
    <property type="match status" value="1"/>
</dbReference>
<evidence type="ECO:0000256" key="1">
    <source>
        <dbReference type="HAMAP-Rule" id="MF_00386"/>
    </source>
</evidence>
<dbReference type="AlphaFoldDB" id="A0A7W7EX75"/>
<dbReference type="PANTHER" id="PTHR33383:SF1">
    <property type="entry name" value="MEMBRANE PROTEIN INSERTION EFFICIENCY FACTOR-RELATED"/>
    <property type="match status" value="1"/>
</dbReference>
<comment type="subcellular location">
    <subcellularLocation>
        <location evidence="1">Cell membrane</location>
        <topology evidence="1">Peripheral membrane protein</topology>
        <orientation evidence="1">Cytoplasmic side</orientation>
    </subcellularLocation>
</comment>
<dbReference type="GO" id="GO:0005886">
    <property type="term" value="C:plasma membrane"/>
    <property type="evidence" value="ECO:0007669"/>
    <property type="project" value="UniProtKB-SubCell"/>
</dbReference>
<evidence type="ECO:0000313" key="3">
    <source>
        <dbReference type="Proteomes" id="UP000574769"/>
    </source>
</evidence>
<organism evidence="2 3">
    <name type="scientific">Sphingomonas abaci</name>
    <dbReference type="NCBI Taxonomy" id="237611"/>
    <lineage>
        <taxon>Bacteria</taxon>
        <taxon>Pseudomonadati</taxon>
        <taxon>Pseudomonadota</taxon>
        <taxon>Alphaproteobacteria</taxon>
        <taxon>Sphingomonadales</taxon>
        <taxon>Sphingomonadaceae</taxon>
        <taxon>Sphingomonas</taxon>
    </lineage>
</organism>
<comment type="similarity">
    <text evidence="1">Belongs to the UPF0161 family.</text>
</comment>
<gene>
    <name evidence="2" type="ORF">GGQ96_000865</name>
</gene>